<dbReference type="Proteomes" id="UP000077202">
    <property type="component" value="Unassembled WGS sequence"/>
</dbReference>
<protein>
    <submittedName>
        <fullName evidence="2">Uncharacterized protein</fullName>
    </submittedName>
</protein>
<dbReference type="InterPro" id="IPR033244">
    <property type="entry name" value="MED32"/>
</dbReference>
<accession>A0A176WLX8</accession>
<dbReference type="GO" id="GO:0016592">
    <property type="term" value="C:mediator complex"/>
    <property type="evidence" value="ECO:0007669"/>
    <property type="project" value="InterPro"/>
</dbReference>
<sequence>MWAVVDNGYVVNNCAGALLKAVSDVLEAKESADSHRTARTDAALEHFYSTFQLFQATCDQAQEFVDSVRQRIGSECIVDEATGPISQKLIKLSEEGANRSAIPPLSATRLEQMSKAVRLLVLELQPGSSTAIPQPSIDSRPADDMSH</sequence>
<dbReference type="GO" id="GO:0006355">
    <property type="term" value="P:regulation of DNA-templated transcription"/>
    <property type="evidence" value="ECO:0007669"/>
    <property type="project" value="InterPro"/>
</dbReference>
<gene>
    <name evidence="2" type="ORF">AXG93_2852s1340</name>
</gene>
<dbReference type="PANTHER" id="PTHR35989">
    <property type="entry name" value="MEDIATOR OF RNA POLYMERASE II TRANSCRIPTION SUBUNIT 32"/>
    <property type="match status" value="1"/>
</dbReference>
<feature type="compositionally biased region" description="Polar residues" evidence="1">
    <location>
        <begin position="128"/>
        <end position="137"/>
    </location>
</feature>
<dbReference type="GO" id="GO:0009631">
    <property type="term" value="P:cold acclimation"/>
    <property type="evidence" value="ECO:0007669"/>
    <property type="project" value="InterPro"/>
</dbReference>
<dbReference type="GO" id="GO:0048364">
    <property type="term" value="P:root development"/>
    <property type="evidence" value="ECO:0007669"/>
    <property type="project" value="InterPro"/>
</dbReference>
<proteinExistence type="predicted"/>
<dbReference type="GO" id="GO:0010150">
    <property type="term" value="P:leaf senescence"/>
    <property type="evidence" value="ECO:0007669"/>
    <property type="project" value="InterPro"/>
</dbReference>
<reference evidence="2" key="1">
    <citation type="submission" date="2016-03" db="EMBL/GenBank/DDBJ databases">
        <title>Mechanisms controlling the formation of the plant cell surface in tip-growing cells are functionally conserved among land plants.</title>
        <authorList>
            <person name="Honkanen S."/>
            <person name="Jones V.A."/>
            <person name="Morieri G."/>
            <person name="Champion C."/>
            <person name="Hetherington A.J."/>
            <person name="Kelly S."/>
            <person name="Saint-Marcoux D."/>
            <person name="Proust H."/>
            <person name="Prescott H."/>
            <person name="Dolan L."/>
        </authorList>
    </citation>
    <scope>NUCLEOTIDE SEQUENCE [LARGE SCALE GENOMIC DNA]</scope>
    <source>
        <tissue evidence="2">Whole gametophyte</tissue>
    </source>
</reference>
<dbReference type="PANTHER" id="PTHR35989:SF1">
    <property type="entry name" value="MEDIATOR OF RNA POLYMERASE II TRANSCRIPTION SUBUNIT 32"/>
    <property type="match status" value="1"/>
</dbReference>
<organism evidence="2 3">
    <name type="scientific">Marchantia polymorpha subsp. ruderalis</name>
    <dbReference type="NCBI Taxonomy" id="1480154"/>
    <lineage>
        <taxon>Eukaryota</taxon>
        <taxon>Viridiplantae</taxon>
        <taxon>Streptophyta</taxon>
        <taxon>Embryophyta</taxon>
        <taxon>Marchantiophyta</taxon>
        <taxon>Marchantiopsida</taxon>
        <taxon>Marchantiidae</taxon>
        <taxon>Marchantiales</taxon>
        <taxon>Marchantiaceae</taxon>
        <taxon>Marchantia</taxon>
    </lineage>
</organism>
<name>A0A176WLX8_MARPO</name>
<dbReference type="AlphaFoldDB" id="A0A176WLX8"/>
<evidence type="ECO:0000313" key="3">
    <source>
        <dbReference type="Proteomes" id="UP000077202"/>
    </source>
</evidence>
<evidence type="ECO:0000256" key="1">
    <source>
        <dbReference type="SAM" id="MobiDB-lite"/>
    </source>
</evidence>
<keyword evidence="3" id="KW-1185">Reference proteome</keyword>
<evidence type="ECO:0000313" key="2">
    <source>
        <dbReference type="EMBL" id="OAE33415.1"/>
    </source>
</evidence>
<feature type="region of interest" description="Disordered" evidence="1">
    <location>
        <begin position="128"/>
        <end position="147"/>
    </location>
</feature>
<comment type="caution">
    <text evidence="2">The sequence shown here is derived from an EMBL/GenBank/DDBJ whole genome shotgun (WGS) entry which is preliminary data.</text>
</comment>
<dbReference type="EMBL" id="LVLJ01000655">
    <property type="protein sequence ID" value="OAE33415.1"/>
    <property type="molecule type" value="Genomic_DNA"/>
</dbReference>